<dbReference type="InterPro" id="IPR005526">
    <property type="entry name" value="Septum_form_inhib_MinC_C"/>
</dbReference>
<evidence type="ECO:0000256" key="1">
    <source>
        <dbReference type="ARBA" id="ARBA00006291"/>
    </source>
</evidence>
<feature type="domain" description="Septum formation inhibitor MinC C-terminal" evidence="8">
    <location>
        <begin position="184"/>
        <end position="284"/>
    </location>
</feature>
<comment type="function">
    <text evidence="5 6">Cell division inhibitor that blocks the formation of polar Z ring septums. Rapidly oscillates between the poles of the cell to destabilize FtsZ filaments that have formed before they mature into polar Z rings. Prevents FtsZ polymerization.</text>
</comment>
<comment type="caution">
    <text evidence="10">The sequence shown here is derived from an EMBL/GenBank/DDBJ whole genome shotgun (WGS) entry which is preliminary data.</text>
</comment>
<gene>
    <name evidence="6 10" type="primary">minC</name>
    <name evidence="10" type="ORF">ACFOEK_00805</name>
</gene>
<dbReference type="PANTHER" id="PTHR34108:SF1">
    <property type="entry name" value="SEPTUM SITE-DETERMINING PROTEIN MINC"/>
    <property type="match status" value="1"/>
</dbReference>
<dbReference type="InterPro" id="IPR013033">
    <property type="entry name" value="MinC"/>
</dbReference>
<evidence type="ECO:0000256" key="7">
    <source>
        <dbReference type="SAM" id="MobiDB-lite"/>
    </source>
</evidence>
<accession>A0ABV7HAK2</accession>
<dbReference type="PANTHER" id="PTHR34108">
    <property type="entry name" value="SEPTUM SITE-DETERMINING PROTEIN MINC"/>
    <property type="match status" value="1"/>
</dbReference>
<sequence>MSNNAFALKSQMIPLTVIELASSDDQVFDQQLTEKVNASPALFDRMPAILGLEDVDSLDVSSIQKFLFIIRKHNILPVALKGPEEFKSIAQQLDLAWIPPGRNKLKQRAQKAKETIENTADNTNRAQETIESSSNDAEPASNPTPQQLELTESEVSAETSHSSEESHSTEAQQAAQATPTKTKIVSTPVRSGQQIYAKDSDLIVLAQVGQGAEVIADGNIHIYGTLRGRAIAGANGNKDARIFCQSLHAELISIAGVYQVSDDLPNDRIGQSSQIELKENHLHIDTL</sequence>
<evidence type="ECO:0000256" key="5">
    <source>
        <dbReference type="ARBA" id="ARBA00025606"/>
    </source>
</evidence>
<dbReference type="Gene3D" id="3.30.70.260">
    <property type="match status" value="1"/>
</dbReference>
<evidence type="ECO:0000313" key="11">
    <source>
        <dbReference type="Proteomes" id="UP001595476"/>
    </source>
</evidence>
<dbReference type="Proteomes" id="UP001595476">
    <property type="component" value="Unassembled WGS sequence"/>
</dbReference>
<keyword evidence="2 6" id="KW-0132">Cell division</keyword>
<protein>
    <recommendedName>
        <fullName evidence="6">Probable septum site-determining protein MinC</fullName>
    </recommendedName>
</protein>
<dbReference type="Pfam" id="PF05209">
    <property type="entry name" value="MinC_N"/>
    <property type="match status" value="1"/>
</dbReference>
<evidence type="ECO:0000259" key="8">
    <source>
        <dbReference type="Pfam" id="PF03775"/>
    </source>
</evidence>
<keyword evidence="3 6" id="KW-0717">Septation</keyword>
<feature type="domain" description="Septum formation inhibitor MinC N-terminal" evidence="9">
    <location>
        <begin position="6"/>
        <end position="77"/>
    </location>
</feature>
<keyword evidence="4 6" id="KW-0131">Cell cycle</keyword>
<dbReference type="Gene3D" id="2.160.20.70">
    <property type="match status" value="1"/>
</dbReference>
<comment type="subunit">
    <text evidence="6">Interacts with MinD and FtsZ.</text>
</comment>
<evidence type="ECO:0000256" key="2">
    <source>
        <dbReference type="ARBA" id="ARBA00022618"/>
    </source>
</evidence>
<dbReference type="HAMAP" id="MF_00267">
    <property type="entry name" value="MinC"/>
    <property type="match status" value="1"/>
</dbReference>
<feature type="compositionally biased region" description="Low complexity" evidence="7">
    <location>
        <begin position="169"/>
        <end position="178"/>
    </location>
</feature>
<evidence type="ECO:0000256" key="6">
    <source>
        <dbReference type="HAMAP-Rule" id="MF_00267"/>
    </source>
</evidence>
<dbReference type="InterPro" id="IPR016098">
    <property type="entry name" value="CAP/MinC_C"/>
</dbReference>
<evidence type="ECO:0000313" key="10">
    <source>
        <dbReference type="EMBL" id="MFC3149558.1"/>
    </source>
</evidence>
<dbReference type="InterPro" id="IPR036145">
    <property type="entry name" value="MinC_C_sf"/>
</dbReference>
<dbReference type="NCBIfam" id="TIGR01222">
    <property type="entry name" value="minC"/>
    <property type="match status" value="1"/>
</dbReference>
<proteinExistence type="inferred from homology"/>
<reference evidence="11" key="1">
    <citation type="journal article" date="2019" name="Int. J. Syst. Evol. Microbiol.">
        <title>The Global Catalogue of Microorganisms (GCM) 10K type strain sequencing project: providing services to taxonomists for standard genome sequencing and annotation.</title>
        <authorList>
            <consortium name="The Broad Institute Genomics Platform"/>
            <consortium name="The Broad Institute Genome Sequencing Center for Infectious Disease"/>
            <person name="Wu L."/>
            <person name="Ma J."/>
        </authorList>
    </citation>
    <scope>NUCLEOTIDE SEQUENCE [LARGE SCALE GENOMIC DNA]</scope>
    <source>
        <strain evidence="11">KCTC 52438</strain>
    </source>
</reference>
<feature type="region of interest" description="Disordered" evidence="7">
    <location>
        <begin position="106"/>
        <end position="186"/>
    </location>
</feature>
<organism evidence="10 11">
    <name type="scientific">Litoribrevibacter euphylliae</name>
    <dbReference type="NCBI Taxonomy" id="1834034"/>
    <lineage>
        <taxon>Bacteria</taxon>
        <taxon>Pseudomonadati</taxon>
        <taxon>Pseudomonadota</taxon>
        <taxon>Gammaproteobacteria</taxon>
        <taxon>Oceanospirillales</taxon>
        <taxon>Oceanospirillaceae</taxon>
        <taxon>Litoribrevibacter</taxon>
    </lineage>
</organism>
<keyword evidence="11" id="KW-1185">Reference proteome</keyword>
<dbReference type="InterPro" id="IPR007874">
    <property type="entry name" value="MinC_N"/>
</dbReference>
<name>A0ABV7HAK2_9GAMM</name>
<evidence type="ECO:0000259" key="9">
    <source>
        <dbReference type="Pfam" id="PF05209"/>
    </source>
</evidence>
<dbReference type="SUPFAM" id="SSF63848">
    <property type="entry name" value="Cell-division inhibitor MinC, C-terminal domain"/>
    <property type="match status" value="1"/>
</dbReference>
<dbReference type="EMBL" id="JBHRSZ010000001">
    <property type="protein sequence ID" value="MFC3149558.1"/>
    <property type="molecule type" value="Genomic_DNA"/>
</dbReference>
<dbReference type="RefSeq" id="WP_386714715.1">
    <property type="nucleotide sequence ID" value="NZ_JBHRSZ010000001.1"/>
</dbReference>
<feature type="compositionally biased region" description="Polar residues" evidence="7">
    <location>
        <begin position="117"/>
        <end position="150"/>
    </location>
</feature>
<dbReference type="Pfam" id="PF03775">
    <property type="entry name" value="MinC_C"/>
    <property type="match status" value="1"/>
</dbReference>
<evidence type="ECO:0000256" key="4">
    <source>
        <dbReference type="ARBA" id="ARBA00023306"/>
    </source>
</evidence>
<comment type="similarity">
    <text evidence="1 6">Belongs to the MinC family.</text>
</comment>
<evidence type="ECO:0000256" key="3">
    <source>
        <dbReference type="ARBA" id="ARBA00023210"/>
    </source>
</evidence>